<dbReference type="AlphaFoldDB" id="F0ZPY3"/>
<gene>
    <name evidence="3" type="ORF">DICPUDRAFT_153869</name>
</gene>
<keyword evidence="2" id="KW-1133">Transmembrane helix</keyword>
<dbReference type="EMBL" id="GL871117">
    <property type="protein sequence ID" value="EGC33997.1"/>
    <property type="molecule type" value="Genomic_DNA"/>
</dbReference>
<dbReference type="RefSeq" id="XP_003289483.1">
    <property type="nucleotide sequence ID" value="XM_003289435.1"/>
</dbReference>
<reference evidence="4" key="1">
    <citation type="journal article" date="2011" name="Genome Biol.">
        <title>Comparative genomics of the social amoebae Dictyostelium discoideum and Dictyostelium purpureum.</title>
        <authorList>
            <consortium name="US DOE Joint Genome Institute (JGI-PGF)"/>
            <person name="Sucgang R."/>
            <person name="Kuo A."/>
            <person name="Tian X."/>
            <person name="Salerno W."/>
            <person name="Parikh A."/>
            <person name="Feasley C.L."/>
            <person name="Dalin E."/>
            <person name="Tu H."/>
            <person name="Huang E."/>
            <person name="Barry K."/>
            <person name="Lindquist E."/>
            <person name="Shapiro H."/>
            <person name="Bruce D."/>
            <person name="Schmutz J."/>
            <person name="Salamov A."/>
            <person name="Fey P."/>
            <person name="Gaudet P."/>
            <person name="Anjard C."/>
            <person name="Babu M.M."/>
            <person name="Basu S."/>
            <person name="Bushmanova Y."/>
            <person name="van der Wel H."/>
            <person name="Katoh-Kurasawa M."/>
            <person name="Dinh C."/>
            <person name="Coutinho P.M."/>
            <person name="Saito T."/>
            <person name="Elias M."/>
            <person name="Schaap P."/>
            <person name="Kay R.R."/>
            <person name="Henrissat B."/>
            <person name="Eichinger L."/>
            <person name="Rivero F."/>
            <person name="Putnam N.H."/>
            <person name="West C.M."/>
            <person name="Loomis W.F."/>
            <person name="Chisholm R.L."/>
            <person name="Shaulsky G."/>
            <person name="Strassmann J.E."/>
            <person name="Queller D.C."/>
            <person name="Kuspa A."/>
            <person name="Grigoriev I.V."/>
        </authorList>
    </citation>
    <scope>NUCLEOTIDE SEQUENCE [LARGE SCALE GENOMIC DNA]</scope>
    <source>
        <strain evidence="4">QSDP1</strain>
    </source>
</reference>
<name>F0ZPY3_DICPU</name>
<feature type="compositionally biased region" description="Basic and acidic residues" evidence="1">
    <location>
        <begin position="88"/>
        <end position="120"/>
    </location>
</feature>
<dbReference type="eggNOG" id="ENOG502RI6X">
    <property type="taxonomic scope" value="Eukaryota"/>
</dbReference>
<dbReference type="PANTHER" id="PTHR36070">
    <property type="entry name" value="OSJNBA0019G23.7 PROTEIN"/>
    <property type="match status" value="1"/>
</dbReference>
<proteinExistence type="predicted"/>
<dbReference type="Proteomes" id="UP000001064">
    <property type="component" value="Unassembled WGS sequence"/>
</dbReference>
<feature type="compositionally biased region" description="Low complexity" evidence="1">
    <location>
        <begin position="121"/>
        <end position="133"/>
    </location>
</feature>
<dbReference type="InParanoid" id="F0ZPY3"/>
<keyword evidence="2" id="KW-0812">Transmembrane</keyword>
<dbReference type="OrthoDB" id="20920at2759"/>
<keyword evidence="2" id="KW-0472">Membrane</keyword>
<evidence type="ECO:0000313" key="3">
    <source>
        <dbReference type="EMBL" id="EGC33997.1"/>
    </source>
</evidence>
<organism evidence="3 4">
    <name type="scientific">Dictyostelium purpureum</name>
    <name type="common">Slime mold</name>
    <dbReference type="NCBI Taxonomy" id="5786"/>
    <lineage>
        <taxon>Eukaryota</taxon>
        <taxon>Amoebozoa</taxon>
        <taxon>Evosea</taxon>
        <taxon>Eumycetozoa</taxon>
        <taxon>Dictyostelia</taxon>
        <taxon>Dictyosteliales</taxon>
        <taxon>Dictyosteliaceae</taxon>
        <taxon>Dictyostelium</taxon>
    </lineage>
</organism>
<dbReference type="VEuPathDB" id="AmoebaDB:DICPUDRAFT_153869"/>
<sequence>MSSLRGDQKNNTQNNNNFQRGYHQHPGFQNQRRVRNKTLAFAILSVIGLGLLFPLAYINLMQDKPTIETYPKGSGVRGSFLNSGSNDIGKESKRYKNNYEEHKRRMLEAHLAKDLEKDQENNSNSNNNNNKDN</sequence>
<dbReference type="KEGG" id="dpp:DICPUDRAFT_153869"/>
<evidence type="ECO:0000256" key="2">
    <source>
        <dbReference type="SAM" id="Phobius"/>
    </source>
</evidence>
<evidence type="ECO:0000256" key="1">
    <source>
        <dbReference type="SAM" id="MobiDB-lite"/>
    </source>
</evidence>
<dbReference type="OMA" id="NNYEEHK"/>
<protein>
    <submittedName>
        <fullName evidence="3">Uncharacterized protein</fullName>
    </submittedName>
</protein>
<evidence type="ECO:0000313" key="4">
    <source>
        <dbReference type="Proteomes" id="UP000001064"/>
    </source>
</evidence>
<feature type="region of interest" description="Disordered" evidence="1">
    <location>
        <begin position="1"/>
        <end position="26"/>
    </location>
</feature>
<dbReference type="PANTHER" id="PTHR36070:SF1">
    <property type="entry name" value="OS04G0165500 PROTEIN"/>
    <property type="match status" value="1"/>
</dbReference>
<accession>F0ZPY3</accession>
<dbReference type="GeneID" id="10502521"/>
<feature type="transmembrane region" description="Helical" evidence="2">
    <location>
        <begin position="39"/>
        <end position="58"/>
    </location>
</feature>
<feature type="region of interest" description="Disordered" evidence="1">
    <location>
        <begin position="69"/>
        <end position="133"/>
    </location>
</feature>
<keyword evidence="4" id="KW-1185">Reference proteome</keyword>